<comment type="caution">
    <text evidence="2">The sequence shown here is derived from an EMBL/GenBank/DDBJ whole genome shotgun (WGS) entry which is preliminary data.</text>
</comment>
<evidence type="ECO:0000313" key="3">
    <source>
        <dbReference type="Proteomes" id="UP001457282"/>
    </source>
</evidence>
<protein>
    <recommendedName>
        <fullName evidence="1">Neurobeachin alpha-solenoid region domain-containing protein</fullName>
    </recommendedName>
</protein>
<dbReference type="EMBL" id="JBEDUW010000005">
    <property type="protein sequence ID" value="KAK9930220.1"/>
    <property type="molecule type" value="Genomic_DNA"/>
</dbReference>
<proteinExistence type="predicted"/>
<dbReference type="Proteomes" id="UP001457282">
    <property type="component" value="Unassembled WGS sequence"/>
</dbReference>
<gene>
    <name evidence="2" type="ORF">M0R45_027267</name>
</gene>
<keyword evidence="3" id="KW-1185">Reference proteome</keyword>
<accession>A0AAW1X1M4</accession>
<evidence type="ECO:0000313" key="2">
    <source>
        <dbReference type="EMBL" id="KAK9930220.1"/>
    </source>
</evidence>
<dbReference type="AlphaFoldDB" id="A0AAW1X1M4"/>
<sequence length="615" mass="66942">MNIVKGVADLIRRTSSVQDVDSLSGSQSQSEGGDEAVLNILWARYQKAADKVEKRRLLHVFLKQFLVVYKNWEPVNSGQIPEAASTTIQPAEFDDVVIGCFAGHPAEVILVLTEEITQLTAMVVELNSSTVRSADFCGHSTILNIISEGIPLLDALLIVTRSLHNCRVLGYYGGIPKLTALMKGVVVQLKTISFVLGGGASPADSSSSSKVPSSDVLLHWHQKAVVSVMEAGGLNWVVELLRVIRRTLVVKVILKSIGGLEVLLDGLGIPSNNGLILKTSACAADKRFENPLLKIFQLHVLSLEVLREAVFGNNNNLQFLCDNGRVQKFASSFCSPAFMFQEYKQQTKDLPGQQGSQMPAVDYGSGNTVKNCVAESSVALPANGSYSQVWCDYVLKLTGVFCSFLPSSEYIKSDDVDLSTGRIAMANFIACSNQNELSSHLRVFVTTLQHCVLDAFRKILVSSPVSLQIFRQEGIWELIFSENFFYFGPAPEDLSGECCTHVESQRKNEMLSSSSDISSQAIVCGIEVLQMEVISFVEFVATSNGSAVNLPELSALLDALEQTACNPEVSSALAKSLLRILQLSVEKTIASFKAVNAFPRVLKVACIQAQESRRS</sequence>
<evidence type="ECO:0000259" key="1">
    <source>
        <dbReference type="Pfam" id="PF20425"/>
    </source>
</evidence>
<dbReference type="InterPro" id="IPR046852">
    <property type="entry name" value="Neurobeachin_a-sol"/>
</dbReference>
<name>A0AAW1X1M4_RUBAR</name>
<feature type="domain" description="Neurobeachin alpha-solenoid region" evidence="1">
    <location>
        <begin position="549"/>
        <end position="614"/>
    </location>
</feature>
<reference evidence="2 3" key="1">
    <citation type="journal article" date="2023" name="G3 (Bethesda)">
        <title>A chromosome-length genome assembly and annotation of blackberry (Rubus argutus, cv. 'Hillquist').</title>
        <authorList>
            <person name="Bruna T."/>
            <person name="Aryal R."/>
            <person name="Dudchenko O."/>
            <person name="Sargent D.J."/>
            <person name="Mead D."/>
            <person name="Buti M."/>
            <person name="Cavallini A."/>
            <person name="Hytonen T."/>
            <person name="Andres J."/>
            <person name="Pham M."/>
            <person name="Weisz D."/>
            <person name="Mascagni F."/>
            <person name="Usai G."/>
            <person name="Natali L."/>
            <person name="Bassil N."/>
            <person name="Fernandez G.E."/>
            <person name="Lomsadze A."/>
            <person name="Armour M."/>
            <person name="Olukolu B."/>
            <person name="Poorten T."/>
            <person name="Britton C."/>
            <person name="Davik J."/>
            <person name="Ashrafi H."/>
            <person name="Aiden E.L."/>
            <person name="Borodovsky M."/>
            <person name="Worthington M."/>
        </authorList>
    </citation>
    <scope>NUCLEOTIDE SEQUENCE [LARGE SCALE GENOMIC DNA]</scope>
    <source>
        <strain evidence="2">PI 553951</strain>
    </source>
</reference>
<organism evidence="2 3">
    <name type="scientific">Rubus argutus</name>
    <name type="common">Southern blackberry</name>
    <dbReference type="NCBI Taxonomy" id="59490"/>
    <lineage>
        <taxon>Eukaryota</taxon>
        <taxon>Viridiplantae</taxon>
        <taxon>Streptophyta</taxon>
        <taxon>Embryophyta</taxon>
        <taxon>Tracheophyta</taxon>
        <taxon>Spermatophyta</taxon>
        <taxon>Magnoliopsida</taxon>
        <taxon>eudicotyledons</taxon>
        <taxon>Gunneridae</taxon>
        <taxon>Pentapetalae</taxon>
        <taxon>rosids</taxon>
        <taxon>fabids</taxon>
        <taxon>Rosales</taxon>
        <taxon>Rosaceae</taxon>
        <taxon>Rosoideae</taxon>
        <taxon>Rosoideae incertae sedis</taxon>
        <taxon>Rubus</taxon>
    </lineage>
</organism>
<dbReference type="Pfam" id="PF20425">
    <property type="entry name" value="Neurobeachin"/>
    <property type="match status" value="1"/>
</dbReference>